<dbReference type="Gene3D" id="3.30.300.30">
    <property type="match status" value="1"/>
</dbReference>
<organism evidence="5 6">
    <name type="scientific">Actinomycetospora corticicola</name>
    <dbReference type="NCBI Taxonomy" id="663602"/>
    <lineage>
        <taxon>Bacteria</taxon>
        <taxon>Bacillati</taxon>
        <taxon>Actinomycetota</taxon>
        <taxon>Actinomycetes</taxon>
        <taxon>Pseudonocardiales</taxon>
        <taxon>Pseudonocardiaceae</taxon>
        <taxon>Actinomycetospora</taxon>
    </lineage>
</organism>
<proteinExistence type="inferred from homology"/>
<dbReference type="NCBIfam" id="NF004837">
    <property type="entry name" value="PRK06187.1"/>
    <property type="match status" value="1"/>
</dbReference>
<dbReference type="PANTHER" id="PTHR43201">
    <property type="entry name" value="ACYL-COA SYNTHETASE"/>
    <property type="match status" value="1"/>
</dbReference>
<name>A0A7Y9DYS6_9PSEU</name>
<evidence type="ECO:0000256" key="2">
    <source>
        <dbReference type="ARBA" id="ARBA00022598"/>
    </source>
</evidence>
<dbReference type="InterPro" id="IPR025110">
    <property type="entry name" value="AMP-bd_C"/>
</dbReference>
<protein>
    <submittedName>
        <fullName evidence="5">Fatty-acyl-CoA synthase</fullName>
        <ecNumber evidence="5">6.2.1.-</ecNumber>
    </submittedName>
</protein>
<accession>A0A7Y9DYS6</accession>
<dbReference type="CDD" id="cd17631">
    <property type="entry name" value="FACL_FadD13-like"/>
    <property type="match status" value="1"/>
</dbReference>
<dbReference type="InterPro" id="IPR045851">
    <property type="entry name" value="AMP-bd_C_sf"/>
</dbReference>
<dbReference type="RefSeq" id="WP_179795472.1">
    <property type="nucleotide sequence ID" value="NZ_BAABHP010000020.1"/>
</dbReference>
<keyword evidence="2 5" id="KW-0436">Ligase</keyword>
<sequence>MDESIGAWVARRAERSPDAVALVDGPSGARTTYAELDDRVSARAADLAGLGVGPGDRVALLGENSCASLEWLFAVARIGAITVPVNVRLAPAEVAFVLADAGATLLIRSTAFEALGDAAAAELDAAPTLVDLATEPGPIRRREGDPAPGRGDEPCVIMYTSGTTGRPKGAVLTHDNMLWNAVNLCVAGPGIASTDVTIAAAPLFHIGALGLSALPLLYAGGTVVVVPSFDPVGFLDLMASEGVTTQFLVPAMWAALTRVPDLAERSFLALRWAISGGAPCPVVVIERFLALGWTFTEGFGMTELSPAALFLDAADVVSRAGSVGRPFLHVDARLVGPDDELVDAGEVGELVLRGPTVFAGYWNRPEETAEAMRGGWFHSGDLGVRDEDGFVTLVDRKKDMIITGGENVYPVEVEQVLHRHPAVSDVAVVGVGDPQWGESVLAVVVAEGATAEELIAFARDRIAHFKAPSRVEFVPELPRNATGKLLKRVLREQFAGSAAAVSR</sequence>
<evidence type="ECO:0000256" key="1">
    <source>
        <dbReference type="ARBA" id="ARBA00006432"/>
    </source>
</evidence>
<reference evidence="5 6" key="1">
    <citation type="submission" date="2020-07" db="EMBL/GenBank/DDBJ databases">
        <title>Sequencing the genomes of 1000 actinobacteria strains.</title>
        <authorList>
            <person name="Klenk H.-P."/>
        </authorList>
    </citation>
    <scope>NUCLEOTIDE SEQUENCE [LARGE SCALE GENOMIC DNA]</scope>
    <source>
        <strain evidence="5 6">DSM 45772</strain>
    </source>
</reference>
<dbReference type="EC" id="6.2.1.-" evidence="5"/>
<dbReference type="InterPro" id="IPR042099">
    <property type="entry name" value="ANL_N_sf"/>
</dbReference>
<feature type="domain" description="AMP-dependent synthetase/ligase" evidence="3">
    <location>
        <begin position="10"/>
        <end position="362"/>
    </location>
</feature>
<dbReference type="FunFam" id="3.30.300.30:FF:000008">
    <property type="entry name" value="2,3-dihydroxybenzoate-AMP ligase"/>
    <property type="match status" value="1"/>
</dbReference>
<gene>
    <name evidence="5" type="ORF">BJ983_004066</name>
</gene>
<dbReference type="AlphaFoldDB" id="A0A7Y9DYS6"/>
<evidence type="ECO:0000259" key="4">
    <source>
        <dbReference type="Pfam" id="PF13193"/>
    </source>
</evidence>
<evidence type="ECO:0000259" key="3">
    <source>
        <dbReference type="Pfam" id="PF00501"/>
    </source>
</evidence>
<dbReference type="GO" id="GO:0006631">
    <property type="term" value="P:fatty acid metabolic process"/>
    <property type="evidence" value="ECO:0007669"/>
    <property type="project" value="TreeGrafter"/>
</dbReference>
<dbReference type="InterPro" id="IPR020845">
    <property type="entry name" value="AMP-binding_CS"/>
</dbReference>
<dbReference type="SUPFAM" id="SSF56801">
    <property type="entry name" value="Acetyl-CoA synthetase-like"/>
    <property type="match status" value="1"/>
</dbReference>
<dbReference type="Pfam" id="PF13193">
    <property type="entry name" value="AMP-binding_C"/>
    <property type="match status" value="1"/>
</dbReference>
<dbReference type="GO" id="GO:0031956">
    <property type="term" value="F:medium-chain fatty acid-CoA ligase activity"/>
    <property type="evidence" value="ECO:0007669"/>
    <property type="project" value="TreeGrafter"/>
</dbReference>
<keyword evidence="6" id="KW-1185">Reference proteome</keyword>
<dbReference type="Pfam" id="PF00501">
    <property type="entry name" value="AMP-binding"/>
    <property type="match status" value="1"/>
</dbReference>
<evidence type="ECO:0000313" key="6">
    <source>
        <dbReference type="Proteomes" id="UP000535890"/>
    </source>
</evidence>
<dbReference type="EMBL" id="JACCBN010000001">
    <property type="protein sequence ID" value="NYD37964.1"/>
    <property type="molecule type" value="Genomic_DNA"/>
</dbReference>
<feature type="domain" description="AMP-binding enzyme C-terminal" evidence="4">
    <location>
        <begin position="412"/>
        <end position="484"/>
    </location>
</feature>
<dbReference type="PROSITE" id="PS00455">
    <property type="entry name" value="AMP_BINDING"/>
    <property type="match status" value="1"/>
</dbReference>
<dbReference type="Proteomes" id="UP000535890">
    <property type="component" value="Unassembled WGS sequence"/>
</dbReference>
<comment type="caution">
    <text evidence="5">The sequence shown here is derived from an EMBL/GenBank/DDBJ whole genome shotgun (WGS) entry which is preliminary data.</text>
</comment>
<dbReference type="Gene3D" id="3.40.50.12780">
    <property type="entry name" value="N-terminal domain of ligase-like"/>
    <property type="match status" value="1"/>
</dbReference>
<dbReference type="PANTHER" id="PTHR43201:SF5">
    <property type="entry name" value="MEDIUM-CHAIN ACYL-COA LIGASE ACSF2, MITOCHONDRIAL"/>
    <property type="match status" value="1"/>
</dbReference>
<comment type="similarity">
    <text evidence="1">Belongs to the ATP-dependent AMP-binding enzyme family.</text>
</comment>
<dbReference type="InterPro" id="IPR000873">
    <property type="entry name" value="AMP-dep_synth/lig_dom"/>
</dbReference>
<evidence type="ECO:0000313" key="5">
    <source>
        <dbReference type="EMBL" id="NYD37964.1"/>
    </source>
</evidence>